<dbReference type="PANTHER" id="PTHR28634">
    <property type="entry name" value="ZINC FINGER B-BOX DOMAIN-CONTAINING PROTEIN 1"/>
    <property type="match status" value="1"/>
</dbReference>
<feature type="compositionally biased region" description="Basic and acidic residues" evidence="4">
    <location>
        <begin position="51"/>
        <end position="65"/>
    </location>
</feature>
<keyword evidence="1 3" id="KW-0863">Zinc-finger</keyword>
<feature type="region of interest" description="Disordered" evidence="4">
    <location>
        <begin position="547"/>
        <end position="574"/>
    </location>
</feature>
<evidence type="ECO:0000313" key="7">
    <source>
        <dbReference type="Proteomes" id="UP000018468"/>
    </source>
</evidence>
<evidence type="ECO:0000256" key="4">
    <source>
        <dbReference type="SAM" id="MobiDB-lite"/>
    </source>
</evidence>
<proteinExistence type="predicted"/>
<dbReference type="InterPro" id="IPR000315">
    <property type="entry name" value="Znf_B-box"/>
</dbReference>
<dbReference type="InParanoid" id="W5M6U8"/>
<dbReference type="HOGENOM" id="CLU_376239_0_0_1"/>
<dbReference type="Proteomes" id="UP000018468">
    <property type="component" value="Linkage group LG14"/>
</dbReference>
<feature type="region of interest" description="Disordered" evidence="4">
    <location>
        <begin position="38"/>
        <end position="89"/>
    </location>
</feature>
<evidence type="ECO:0000313" key="6">
    <source>
        <dbReference type="Ensembl" id="ENSLOCP00000004106.1"/>
    </source>
</evidence>
<dbReference type="AlphaFoldDB" id="W5M6U8"/>
<feature type="region of interest" description="Disordered" evidence="4">
    <location>
        <begin position="458"/>
        <end position="535"/>
    </location>
</feature>
<dbReference type="CDD" id="cd19818">
    <property type="entry name" value="Bbox1_ZBBX"/>
    <property type="match status" value="1"/>
</dbReference>
<dbReference type="PANTHER" id="PTHR28634:SF1">
    <property type="entry name" value="ZINC FINGER B-BOX DOMAIN-CONTAINING PROTEIN 1"/>
    <property type="match status" value="1"/>
</dbReference>
<dbReference type="Bgee" id="ENSLOCG00000003462">
    <property type="expression patterns" value="Expressed in muscle tissue and 8 other cell types or tissues"/>
</dbReference>
<evidence type="ECO:0000256" key="3">
    <source>
        <dbReference type="PROSITE-ProRule" id="PRU00024"/>
    </source>
</evidence>
<protein>
    <submittedName>
        <fullName evidence="6">Zinc finger B-box domain containing</fullName>
    </submittedName>
</protein>
<feature type="compositionally biased region" description="Polar residues" evidence="4">
    <location>
        <begin position="73"/>
        <end position="89"/>
    </location>
</feature>
<reference evidence="6" key="3">
    <citation type="submission" date="2025-09" db="UniProtKB">
        <authorList>
            <consortium name="Ensembl"/>
        </authorList>
    </citation>
    <scope>IDENTIFICATION</scope>
</reference>
<evidence type="ECO:0000259" key="5">
    <source>
        <dbReference type="PROSITE" id="PS50119"/>
    </source>
</evidence>
<dbReference type="GeneTree" id="ENSGT00940000167407"/>
<feature type="domain" description="B box-type" evidence="5">
    <location>
        <begin position="130"/>
        <end position="176"/>
    </location>
</feature>
<name>W5M6U8_LEPOC</name>
<keyword evidence="7" id="KW-1185">Reference proteome</keyword>
<keyword evidence="2" id="KW-0862">Zinc</keyword>
<dbReference type="eggNOG" id="ENOG502QZ7B">
    <property type="taxonomic scope" value="Eukaryota"/>
</dbReference>
<dbReference type="InterPro" id="IPR037688">
    <property type="entry name" value="ZBBX"/>
</dbReference>
<sequence>MNLNDFVAVTNKPKSMKLKARNLGEMKLETVQLELESKDMESRLQQLRQSMSREKEERKNSEVYHWKSGQAGRLSNQTQGPAQNKENSFQKFSVGNMKVKVLKDQPEEFKKTLAKQQTSVSLEPSRKTKLKGKDCGQCESKKAGVMCVECGEDYCIGCFARFHQKGALKFHRMIPIQMEIQTSVSTLDVVSQFKKQIDPEESAVKTKQRDAVMGKQSPVRNPSPEINRNAEILTLDPEEEFENPDTSDETQSLLSGAFDEAESANSFQEVLMEWRASNGRNNQNWKPLESLPVSTEVSAVQADLVQERKPIDIEFREHSLSYMEKLLLKKHRRTPVEQYQAVSSVTSFQRPPVDSKRLIDEEGLSLTAEELEIHRYCVSLFTEKKIDQYIQRTESRLSVLELDEVLEDHLEKRTYCVVQEEDSKEKEAERTGGGSPQLHGLLETEELTGNKEIKQLKKLEMCTPSLQRTPLSSGDRTSLSPGNAASVKTSRQTPLKDSSEMERRAHEYPQKPKQRQRQRTEKQTESSPVNSHTCTPTASLLLDMHFEDSPSTSENGSNPNHWLESSSPTDLGLTLQPSKALHSLAQRTVMKGDQYCGLNGFLTLGLEPESICPDPFPPQTSLETGRNEECLRAVGKEDWRPSSSFTEQADESVVSSVIGSVWSRPLSSPQQLIYAARTDSSTQRQQLLVENEKLLSTAKKESKSSRSAGAATRPLSRAAVEISEIESIDCTENDDPYLEDEAAKYALASLEEEFKMLVNDKDVIKSLHDPHVYQSQNGLRSQNHMKTFSTKSWDVEGHTDDEDEEILRDKQNVMSLI</sequence>
<feature type="region of interest" description="Disordered" evidence="4">
    <location>
        <begin position="419"/>
        <end position="444"/>
    </location>
</feature>
<keyword evidence="1 3" id="KW-0479">Metal-binding</keyword>
<feature type="region of interest" description="Disordered" evidence="4">
    <location>
        <begin position="791"/>
        <end position="810"/>
    </location>
</feature>
<dbReference type="CTD" id="79740"/>
<evidence type="ECO:0000256" key="1">
    <source>
        <dbReference type="ARBA" id="ARBA00022771"/>
    </source>
</evidence>
<dbReference type="EMBL" id="AHAT01022653">
    <property type="status" value="NOT_ANNOTATED_CDS"/>
    <property type="molecule type" value="Genomic_DNA"/>
</dbReference>
<accession>W5M6U8</accession>
<reference evidence="6" key="2">
    <citation type="submission" date="2025-08" db="UniProtKB">
        <authorList>
            <consortium name="Ensembl"/>
        </authorList>
    </citation>
    <scope>IDENTIFICATION</scope>
</reference>
<reference evidence="7" key="1">
    <citation type="submission" date="2011-12" db="EMBL/GenBank/DDBJ databases">
        <title>The Draft Genome of Lepisosteus oculatus.</title>
        <authorList>
            <consortium name="The Broad Institute Genome Assembly &amp; Analysis Group"/>
            <consortium name="Computational R&amp;D Group"/>
            <consortium name="and Sequencing Platform"/>
            <person name="Di Palma F."/>
            <person name="Alfoldi J."/>
            <person name="Johnson J."/>
            <person name="Berlin A."/>
            <person name="Gnerre S."/>
            <person name="Jaffe D."/>
            <person name="MacCallum I."/>
            <person name="Young S."/>
            <person name="Walker B.J."/>
            <person name="Lander E.S."/>
            <person name="Lindblad-Toh K."/>
        </authorList>
    </citation>
    <scope>NUCLEOTIDE SEQUENCE [LARGE SCALE GENOMIC DNA]</scope>
</reference>
<dbReference type="PROSITE" id="PS50119">
    <property type="entry name" value="ZF_BBOX"/>
    <property type="match status" value="1"/>
</dbReference>
<dbReference type="OMA" id="PPHYCEM"/>
<dbReference type="OrthoDB" id="6226111at2759"/>
<feature type="compositionally biased region" description="Polar residues" evidence="4">
    <location>
        <begin position="464"/>
        <end position="496"/>
    </location>
</feature>
<evidence type="ECO:0000256" key="2">
    <source>
        <dbReference type="ARBA" id="ARBA00022833"/>
    </source>
</evidence>
<feature type="compositionally biased region" description="Polar residues" evidence="4">
    <location>
        <begin position="526"/>
        <end position="535"/>
    </location>
</feature>
<dbReference type="GeneID" id="107079097"/>
<feature type="compositionally biased region" description="Polar residues" evidence="4">
    <location>
        <begin position="549"/>
        <end position="569"/>
    </location>
</feature>
<dbReference type="Ensembl" id="ENSLOCT00000004114.1">
    <property type="protein sequence ID" value="ENSLOCP00000004106.1"/>
    <property type="gene ID" value="ENSLOCG00000003462.1"/>
</dbReference>
<organism evidence="6 7">
    <name type="scientific">Lepisosteus oculatus</name>
    <name type="common">Spotted gar</name>
    <dbReference type="NCBI Taxonomy" id="7918"/>
    <lineage>
        <taxon>Eukaryota</taxon>
        <taxon>Metazoa</taxon>
        <taxon>Chordata</taxon>
        <taxon>Craniata</taxon>
        <taxon>Vertebrata</taxon>
        <taxon>Euteleostomi</taxon>
        <taxon>Actinopterygii</taxon>
        <taxon>Neopterygii</taxon>
        <taxon>Holostei</taxon>
        <taxon>Semionotiformes</taxon>
        <taxon>Lepisosteidae</taxon>
        <taxon>Lepisosteus</taxon>
    </lineage>
</organism>
<dbReference type="GO" id="GO:0008270">
    <property type="term" value="F:zinc ion binding"/>
    <property type="evidence" value="ECO:0007669"/>
    <property type="project" value="UniProtKB-KW"/>
</dbReference>
<feature type="compositionally biased region" description="Basic and acidic residues" evidence="4">
    <location>
        <begin position="421"/>
        <end position="430"/>
    </location>
</feature>
<feature type="compositionally biased region" description="Basic and acidic residues" evidence="4">
    <location>
        <begin position="497"/>
        <end position="510"/>
    </location>
</feature>